<evidence type="ECO:0000313" key="5">
    <source>
        <dbReference type="EMBL" id="SFV39156.1"/>
    </source>
</evidence>
<dbReference type="OrthoDB" id="8538315at2"/>
<dbReference type="Pfam" id="PF13501">
    <property type="entry name" value="SoxY"/>
    <property type="match status" value="1"/>
</dbReference>
<dbReference type="EMBL" id="FPCH01000005">
    <property type="protein sequence ID" value="SFV39156.1"/>
    <property type="molecule type" value="Genomic_DNA"/>
</dbReference>
<dbReference type="NCBIfam" id="TIGR04557">
    <property type="entry name" value="fuse_rel_SoxYZ"/>
    <property type="match status" value="1"/>
</dbReference>
<dbReference type="InterPro" id="IPR030831">
    <property type="entry name" value="Fuse-rel_SoxYZ"/>
</dbReference>
<feature type="domain" description="Sulphur oxidation protein SoxZ" evidence="3">
    <location>
        <begin position="184"/>
        <end position="267"/>
    </location>
</feature>
<keyword evidence="6" id="KW-1185">Reference proteome</keyword>
<dbReference type="SUPFAM" id="SSF81296">
    <property type="entry name" value="E set domains"/>
    <property type="match status" value="1"/>
</dbReference>
<dbReference type="Pfam" id="PF08770">
    <property type="entry name" value="SoxZ"/>
    <property type="match status" value="1"/>
</dbReference>
<gene>
    <name evidence="5" type="ORF">SAMN04488557_4183</name>
</gene>
<dbReference type="Gene3D" id="2.60.40.10">
    <property type="entry name" value="Immunoglobulins"/>
    <property type="match status" value="1"/>
</dbReference>
<dbReference type="InterPro" id="IPR032711">
    <property type="entry name" value="SoxY"/>
</dbReference>
<evidence type="ECO:0000259" key="4">
    <source>
        <dbReference type="Pfam" id="PF13501"/>
    </source>
</evidence>
<feature type="region of interest" description="Disordered" evidence="1">
    <location>
        <begin position="248"/>
        <end position="273"/>
    </location>
</feature>
<dbReference type="InterPro" id="IPR038162">
    <property type="entry name" value="SoxY_sf"/>
</dbReference>
<accession>A0A1I7NWW4</accession>
<feature type="signal peptide" evidence="2">
    <location>
        <begin position="1"/>
        <end position="29"/>
    </location>
</feature>
<feature type="chain" id="PRO_5011751656" evidence="2">
    <location>
        <begin position="30"/>
        <end position="273"/>
    </location>
</feature>
<dbReference type="Gene3D" id="2.60.40.2470">
    <property type="entry name" value="SoxY domain"/>
    <property type="match status" value="1"/>
</dbReference>
<dbReference type="RefSeq" id="WP_092869678.1">
    <property type="nucleotide sequence ID" value="NZ_FPCH01000005.1"/>
</dbReference>
<name>A0A1I7NWW4_9HYPH</name>
<evidence type="ECO:0000259" key="3">
    <source>
        <dbReference type="Pfam" id="PF08770"/>
    </source>
</evidence>
<sequence>MRNRIIRSTIVAGLTAVLGMIAAQSGARADDTAVIWDSIRTDLFGTREVADGAGKVALEAPYRAEDASTVPLTVRLPTEFAKDVKSLTLVIDKNPSPVVATFTYGDAAGNGERVLATRVRIDQYSNVRAIAETNDGKLFMTIKFVKASGGCSAPAGKDPEEAAKTMGKMKVMTAFKDPDNVAAQEAQVMIRHPNSSGLQMDQATGLYIPTHFVDKVAVRTGGKTVFTMTGGISISENPNFRFTYQGNPSDVMSVDAEDSQGNTFKGNSTPSQS</sequence>
<feature type="domain" description="Ig-like SoxY" evidence="4">
    <location>
        <begin position="41"/>
        <end position="151"/>
    </location>
</feature>
<proteinExistence type="predicted"/>
<evidence type="ECO:0000313" key="6">
    <source>
        <dbReference type="Proteomes" id="UP000199423"/>
    </source>
</evidence>
<keyword evidence="2" id="KW-0732">Signal</keyword>
<organism evidence="5 6">
    <name type="scientific">Hyphomicrobium facile</name>
    <dbReference type="NCBI Taxonomy" id="51670"/>
    <lineage>
        <taxon>Bacteria</taxon>
        <taxon>Pseudomonadati</taxon>
        <taxon>Pseudomonadota</taxon>
        <taxon>Alphaproteobacteria</taxon>
        <taxon>Hyphomicrobiales</taxon>
        <taxon>Hyphomicrobiaceae</taxon>
        <taxon>Hyphomicrobium</taxon>
    </lineage>
</organism>
<evidence type="ECO:0000256" key="1">
    <source>
        <dbReference type="SAM" id="MobiDB-lite"/>
    </source>
</evidence>
<dbReference type="Proteomes" id="UP000199423">
    <property type="component" value="Unassembled WGS sequence"/>
</dbReference>
<dbReference type="STRING" id="51670.SAMN04488557_4183"/>
<dbReference type="InterPro" id="IPR014880">
    <property type="entry name" value="SoxZ_dom"/>
</dbReference>
<dbReference type="AlphaFoldDB" id="A0A1I7NWW4"/>
<protein>
    <submittedName>
        <fullName evidence="5">Sulfur-oxidizing protein SoxY</fullName>
    </submittedName>
</protein>
<evidence type="ECO:0000256" key="2">
    <source>
        <dbReference type="SAM" id="SignalP"/>
    </source>
</evidence>
<dbReference type="InterPro" id="IPR014756">
    <property type="entry name" value="Ig_E-set"/>
</dbReference>
<feature type="compositionally biased region" description="Polar residues" evidence="1">
    <location>
        <begin position="259"/>
        <end position="273"/>
    </location>
</feature>
<reference evidence="6" key="1">
    <citation type="submission" date="2016-10" db="EMBL/GenBank/DDBJ databases">
        <authorList>
            <person name="Varghese N."/>
            <person name="Submissions S."/>
        </authorList>
    </citation>
    <scope>NUCLEOTIDE SEQUENCE [LARGE SCALE GENOMIC DNA]</scope>
    <source>
        <strain evidence="6">DSM 1565</strain>
    </source>
</reference>
<dbReference type="InterPro" id="IPR013783">
    <property type="entry name" value="Ig-like_fold"/>
</dbReference>